<dbReference type="AlphaFoldDB" id="A0A0N4XRV2"/>
<evidence type="ECO:0000313" key="1">
    <source>
        <dbReference type="EMBL" id="VDL68846.1"/>
    </source>
</evidence>
<gene>
    <name evidence="1" type="ORF">NBR_LOCUS5257</name>
</gene>
<organism evidence="3">
    <name type="scientific">Nippostrongylus brasiliensis</name>
    <name type="common">Rat hookworm</name>
    <dbReference type="NCBI Taxonomy" id="27835"/>
    <lineage>
        <taxon>Eukaryota</taxon>
        <taxon>Metazoa</taxon>
        <taxon>Ecdysozoa</taxon>
        <taxon>Nematoda</taxon>
        <taxon>Chromadorea</taxon>
        <taxon>Rhabditida</taxon>
        <taxon>Rhabditina</taxon>
        <taxon>Rhabditomorpha</taxon>
        <taxon>Strongyloidea</taxon>
        <taxon>Heligmosomidae</taxon>
        <taxon>Nippostrongylus</taxon>
    </lineage>
</organism>
<sequence length="29" mass="3223">MTNMVALAGAFVGHRWWKYADPIGATCVR</sequence>
<accession>A0A0N4XRV2</accession>
<dbReference type="WBParaSite" id="NBR_0000525401-mRNA-1">
    <property type="protein sequence ID" value="NBR_0000525401-mRNA-1"/>
    <property type="gene ID" value="NBR_0000525401"/>
</dbReference>
<reference evidence="3" key="1">
    <citation type="submission" date="2017-02" db="UniProtKB">
        <authorList>
            <consortium name="WormBaseParasite"/>
        </authorList>
    </citation>
    <scope>IDENTIFICATION</scope>
</reference>
<dbReference type="Proteomes" id="UP000271162">
    <property type="component" value="Unassembled WGS sequence"/>
</dbReference>
<dbReference type="EMBL" id="UYSL01012119">
    <property type="protein sequence ID" value="VDL68846.1"/>
    <property type="molecule type" value="Genomic_DNA"/>
</dbReference>
<protein>
    <submittedName>
        <fullName evidence="3">Transposase</fullName>
    </submittedName>
</protein>
<proteinExistence type="predicted"/>
<keyword evidence="2" id="KW-1185">Reference proteome</keyword>
<evidence type="ECO:0000313" key="2">
    <source>
        <dbReference type="Proteomes" id="UP000271162"/>
    </source>
</evidence>
<reference evidence="1 2" key="2">
    <citation type="submission" date="2018-11" db="EMBL/GenBank/DDBJ databases">
        <authorList>
            <consortium name="Pathogen Informatics"/>
        </authorList>
    </citation>
    <scope>NUCLEOTIDE SEQUENCE [LARGE SCALE GENOMIC DNA]</scope>
</reference>
<name>A0A0N4XRV2_NIPBR</name>
<evidence type="ECO:0000313" key="3">
    <source>
        <dbReference type="WBParaSite" id="NBR_0000525401-mRNA-1"/>
    </source>
</evidence>